<dbReference type="PANTHER" id="PTHR12891:SF0">
    <property type="entry name" value="MMS19 NUCLEOTIDE EXCISION REPAIR PROTEIN HOMOLOG"/>
    <property type="match status" value="1"/>
</dbReference>
<comment type="function">
    <text evidence="6">Key component of the cytosolic iron-sulfur protein assembly (CIA) complex, a multiprotein complex that mediates the incorporation of iron-sulfur cluster into apoproteins specifically involved in DNA metabolism and genomic integrity. In the CIA complex, MMS19 acts as an adapter between early-acting CIA components and a subset of cellular target iron-sulfur proteins.</text>
</comment>
<dbReference type="GO" id="GO:0097361">
    <property type="term" value="C:cytosolic [4Fe-4S] assembly targeting complex"/>
    <property type="evidence" value="ECO:0007669"/>
    <property type="project" value="UniProtKB-UniRule"/>
</dbReference>
<evidence type="ECO:0000256" key="1">
    <source>
        <dbReference type="ARBA" id="ARBA00004123"/>
    </source>
</evidence>
<evidence type="ECO:0000259" key="7">
    <source>
        <dbReference type="Pfam" id="PF12460"/>
    </source>
</evidence>
<keyword evidence="10" id="KW-1185">Reference proteome</keyword>
<evidence type="ECO:0000256" key="6">
    <source>
        <dbReference type="RuleBase" id="RU367072"/>
    </source>
</evidence>
<accession>A0A9P6X3W0</accession>
<evidence type="ECO:0000256" key="5">
    <source>
        <dbReference type="PROSITE-ProRule" id="PRU00103"/>
    </source>
</evidence>
<dbReference type="Gene3D" id="1.25.10.10">
    <property type="entry name" value="Leucine-rich Repeat Variant"/>
    <property type="match status" value="3"/>
</dbReference>
<gene>
    <name evidence="9" type="ORF">G6F64_009040</name>
</gene>
<feature type="domain" description="MMS19 N-terminal" evidence="8">
    <location>
        <begin position="46"/>
        <end position="306"/>
    </location>
</feature>
<keyword evidence="3" id="KW-0677">Repeat</keyword>
<dbReference type="InterPro" id="IPR039920">
    <property type="entry name" value="MMS19"/>
</dbReference>
<dbReference type="Proteomes" id="UP000716291">
    <property type="component" value="Unassembled WGS sequence"/>
</dbReference>
<dbReference type="GO" id="GO:0016226">
    <property type="term" value="P:iron-sulfur cluster assembly"/>
    <property type="evidence" value="ECO:0007669"/>
    <property type="project" value="UniProtKB-UniRule"/>
</dbReference>
<comment type="subcellular location">
    <subcellularLocation>
        <location evidence="1 6">Nucleus</location>
    </subcellularLocation>
</comment>
<keyword evidence="4 6" id="KW-0539">Nucleus</keyword>
<dbReference type="EMBL" id="JAANQT010001579">
    <property type="protein sequence ID" value="KAG1304636.1"/>
    <property type="molecule type" value="Genomic_DNA"/>
</dbReference>
<evidence type="ECO:0000313" key="10">
    <source>
        <dbReference type="Proteomes" id="UP000716291"/>
    </source>
</evidence>
<evidence type="ECO:0000256" key="2">
    <source>
        <dbReference type="ARBA" id="ARBA00009340"/>
    </source>
</evidence>
<evidence type="ECO:0000259" key="8">
    <source>
        <dbReference type="Pfam" id="PF14500"/>
    </source>
</evidence>
<dbReference type="InterPro" id="IPR024687">
    <property type="entry name" value="MMS19_C"/>
</dbReference>
<dbReference type="GO" id="GO:0005634">
    <property type="term" value="C:nucleus"/>
    <property type="evidence" value="ECO:0007669"/>
    <property type="project" value="UniProtKB-SubCell"/>
</dbReference>
<sequence length="1013" mass="112432">MSALEEHVTKYMITTDTSSAEALDAIQQLASTVNQGSVQDHLLQLIQSLGEYLTSDDDFIRAKATGLLSNCLIECQQGAINESAVSVLVDFYCDRLSDKTCVQNLLNGLVALTAYDHFTSTNAVSVIKRIMERVEVQSYSQSTRSAVYQVIDQLIERYASALRSINNEFVFGFTQILDGEKDPRNLMLAFKIVKNIVDQFDISTHVEDLFEVTFCYFPITFKPPPDDPYGITADDLKVGLRRCLASTPHFAKFAVPLILEKLSSTSGSAKKDSMETLAACAPVYGSSSLLPHMHEIFSSLKIEVYHATDSTLEDAAVEAIRCVVSALSTGISNGSEEEPTEQALRPLIEECVGTLKDPDMKDAKQTGRILRAAASASDPACQCIVDTIVPLVLKQMRETNTATLKKANMDILIDLLEAGKTLYGAADEHEKVDQDFISPLIQHKERFFGIFESSLMASNEYNLLRLSGLDGIKLMVLSKNYLEPNEVGLAVQSFNKILMNEVEDMDLRKAALNALYVTAHVYSLYIVEETLPALMDKLPENSDVRKDSYALTALRVLCPIASVYTHGMPLLLQKLDAICQQGQRVDDAQEIASVILNILQAKENDHEQLVQEIHTMVPYIFRKTIEASLNTAQPSLYLDTNLLQTLSLVIITIFTKVDSSSQKGFVDALFKSFIQSDLSDLLHVEGQFKPLNPSSPEAQQKTVCLFAAIICSLRKDVVLPISSMEDYLNEMVTLALSSPIQVTSVSRMIGSLINKWKDDAALTEYVKTTTLLLQDTVTQNPYALEVYLWITKSLVLRAHPLGYALTDQLIAWCGDNSMQGVPQGFDILIGDDPFALNKPMFTTVTILYKQRFFSYSLPKLIQGYENAQEEIKSNYLIALSFVLKNVPKQILLNELPPLVPLLIQSLGLSDTSLKVSTLSTFRLAVTEAPQVISNQVNAILPSLLNILQDPSNPIQVRVAVLGCLSEFPVFLSKEIVKPHSLLVLSKLKIPLDDRKRIVRKEAVDCRSKWFAIL</sequence>
<dbReference type="GO" id="GO:0051604">
    <property type="term" value="P:protein maturation"/>
    <property type="evidence" value="ECO:0007669"/>
    <property type="project" value="UniProtKB-UniRule"/>
</dbReference>
<dbReference type="GO" id="GO:0006281">
    <property type="term" value="P:DNA repair"/>
    <property type="evidence" value="ECO:0007669"/>
    <property type="project" value="UniProtKB-UniRule"/>
</dbReference>
<dbReference type="SUPFAM" id="SSF48371">
    <property type="entry name" value="ARM repeat"/>
    <property type="match status" value="2"/>
</dbReference>
<dbReference type="InterPro" id="IPR011989">
    <property type="entry name" value="ARM-like"/>
</dbReference>
<organism evidence="9 10">
    <name type="scientific">Rhizopus oryzae</name>
    <name type="common">Mucormycosis agent</name>
    <name type="synonym">Rhizopus arrhizus var. delemar</name>
    <dbReference type="NCBI Taxonomy" id="64495"/>
    <lineage>
        <taxon>Eukaryota</taxon>
        <taxon>Fungi</taxon>
        <taxon>Fungi incertae sedis</taxon>
        <taxon>Mucoromycota</taxon>
        <taxon>Mucoromycotina</taxon>
        <taxon>Mucoromycetes</taxon>
        <taxon>Mucorales</taxon>
        <taxon>Mucorineae</taxon>
        <taxon>Rhizopodaceae</taxon>
        <taxon>Rhizopus</taxon>
    </lineage>
</organism>
<proteinExistence type="inferred from homology"/>
<evidence type="ECO:0000313" key="9">
    <source>
        <dbReference type="EMBL" id="KAG1304636.1"/>
    </source>
</evidence>
<dbReference type="OrthoDB" id="342900at2759"/>
<dbReference type="AlphaFoldDB" id="A0A9P6X3W0"/>
<dbReference type="Pfam" id="PF14500">
    <property type="entry name" value="MMS19_N"/>
    <property type="match status" value="1"/>
</dbReference>
<name>A0A9P6X3W0_RHIOR</name>
<reference evidence="9" key="1">
    <citation type="journal article" date="2020" name="Microb. Genom.">
        <title>Genetic diversity of clinical and environmental Mucorales isolates obtained from an investigation of mucormycosis cases among solid organ transplant recipients.</title>
        <authorList>
            <person name="Nguyen M.H."/>
            <person name="Kaul D."/>
            <person name="Muto C."/>
            <person name="Cheng S.J."/>
            <person name="Richter R.A."/>
            <person name="Bruno V.M."/>
            <person name="Liu G."/>
            <person name="Beyhan S."/>
            <person name="Sundermann A.J."/>
            <person name="Mounaud S."/>
            <person name="Pasculle A.W."/>
            <person name="Nierman W.C."/>
            <person name="Driscoll E."/>
            <person name="Cumbie R."/>
            <person name="Clancy C.J."/>
            <person name="Dupont C.L."/>
        </authorList>
    </citation>
    <scope>NUCLEOTIDE SEQUENCE</scope>
    <source>
        <strain evidence="9">GL11</strain>
    </source>
</reference>
<comment type="similarity">
    <text evidence="2 6">Belongs to the MET18/MMS19 family.</text>
</comment>
<dbReference type="InterPro" id="IPR021133">
    <property type="entry name" value="HEAT_type_2"/>
</dbReference>
<evidence type="ECO:0000256" key="3">
    <source>
        <dbReference type="ARBA" id="ARBA00022737"/>
    </source>
</evidence>
<dbReference type="InterPro" id="IPR016024">
    <property type="entry name" value="ARM-type_fold"/>
</dbReference>
<keyword evidence="6" id="KW-0234">DNA repair</keyword>
<feature type="repeat" description="HEAT" evidence="5">
    <location>
        <begin position="939"/>
        <end position="979"/>
    </location>
</feature>
<evidence type="ECO:0000256" key="4">
    <source>
        <dbReference type="ARBA" id="ARBA00023242"/>
    </source>
</evidence>
<feature type="domain" description="MMS19 C-terminal" evidence="7">
    <location>
        <begin position="551"/>
        <end position="968"/>
    </location>
</feature>
<dbReference type="PANTHER" id="PTHR12891">
    <property type="entry name" value="DNA REPAIR/TRANSCRIPTION PROTEIN MET18/MMS19"/>
    <property type="match status" value="1"/>
</dbReference>
<dbReference type="InterPro" id="IPR029240">
    <property type="entry name" value="MMS19_N"/>
</dbReference>
<comment type="caution">
    <text evidence="9">The sequence shown here is derived from an EMBL/GenBank/DDBJ whole genome shotgun (WGS) entry which is preliminary data.</text>
</comment>
<dbReference type="PROSITE" id="PS50077">
    <property type="entry name" value="HEAT_REPEAT"/>
    <property type="match status" value="1"/>
</dbReference>
<dbReference type="Pfam" id="PF12460">
    <property type="entry name" value="MMS19_C"/>
    <property type="match status" value="1"/>
</dbReference>
<keyword evidence="6" id="KW-0227">DNA damage</keyword>
<protein>
    <recommendedName>
        <fullName evidence="6">MMS19 nucleotide excision repair protein</fullName>
    </recommendedName>
</protein>